<organism evidence="1 2">
    <name type="scientific">Candidatus Paraprevotella stercoravium</name>
    <dbReference type="NCBI Taxonomy" id="2838725"/>
    <lineage>
        <taxon>Bacteria</taxon>
        <taxon>Pseudomonadati</taxon>
        <taxon>Bacteroidota</taxon>
        <taxon>Bacteroidia</taxon>
        <taxon>Bacteroidales</taxon>
        <taxon>Prevotellaceae</taxon>
        <taxon>Paraprevotella</taxon>
    </lineage>
</organism>
<name>A0A9E2L614_9BACT</name>
<dbReference type="Pfam" id="PF14281">
    <property type="entry name" value="PDDEXK_4"/>
    <property type="match status" value="1"/>
</dbReference>
<sequence length="412" mass="49028">MEDIKNIKYLLRDINIVRKKNEEREKNEDNFNMFTILRKESDEVYLHSRFLSALLDPNGPHRLGTTNLNLFLHEVNSKLKYDSNYLEVIPNNKNRAEYKNIDILFIDRRSKQAVIVENKIYHKDTNHETEGQLEKYYGSLIKEGIPEDNIEVYYLTLDGHAPSEDSVNLKGIYPRLKNKVVCISYSFEIINWLERVVREGYAMPSFRESVIQYIKVIRKMTNNNSSIEERKEITNIIGSDLNNVKSFKLLVDNIKHVRWHTIDSFWIELMCNLENEGFIIQKGVTVEELNNLVHKRKGKEAFIEIIFSYNDELKIRIKSDSSDGLHWGIYNTDIKSEAIVDRVKSLEEKNGIYQKDKLWYLWKTFDFNINEKVHMREFDNDITYELILPQRRKEVIEGMKSEIRKFVKMFYE</sequence>
<accession>A0A9E2L614</accession>
<dbReference type="Proteomes" id="UP000823865">
    <property type="component" value="Unassembled WGS sequence"/>
</dbReference>
<dbReference type="EMBL" id="JAHLFU010000069">
    <property type="protein sequence ID" value="MBU3852917.1"/>
    <property type="molecule type" value="Genomic_DNA"/>
</dbReference>
<evidence type="ECO:0000313" key="1">
    <source>
        <dbReference type="EMBL" id="MBU3852917.1"/>
    </source>
</evidence>
<proteinExistence type="predicted"/>
<comment type="caution">
    <text evidence="1">The sequence shown here is derived from an EMBL/GenBank/DDBJ whole genome shotgun (WGS) entry which is preliminary data.</text>
</comment>
<evidence type="ECO:0000313" key="2">
    <source>
        <dbReference type="Proteomes" id="UP000823865"/>
    </source>
</evidence>
<protein>
    <submittedName>
        <fullName evidence="1">PD-(D/E)XK nuclease family protein</fullName>
    </submittedName>
</protein>
<reference evidence="1" key="2">
    <citation type="submission" date="2021-04" db="EMBL/GenBank/DDBJ databases">
        <authorList>
            <person name="Gilroy R."/>
        </authorList>
    </citation>
    <scope>NUCLEOTIDE SEQUENCE</scope>
    <source>
        <strain evidence="1">G3-2149</strain>
    </source>
</reference>
<reference evidence="1" key="1">
    <citation type="journal article" date="2021" name="PeerJ">
        <title>Extensive microbial diversity within the chicken gut microbiome revealed by metagenomics and culture.</title>
        <authorList>
            <person name="Gilroy R."/>
            <person name="Ravi A."/>
            <person name="Getino M."/>
            <person name="Pursley I."/>
            <person name="Horton D.L."/>
            <person name="Alikhan N.F."/>
            <person name="Baker D."/>
            <person name="Gharbi K."/>
            <person name="Hall N."/>
            <person name="Watson M."/>
            <person name="Adriaenssens E.M."/>
            <person name="Foster-Nyarko E."/>
            <person name="Jarju S."/>
            <person name="Secka A."/>
            <person name="Antonio M."/>
            <person name="Oren A."/>
            <person name="Chaudhuri R.R."/>
            <person name="La Ragione R."/>
            <person name="Hildebrand F."/>
            <person name="Pallen M.J."/>
        </authorList>
    </citation>
    <scope>NUCLEOTIDE SEQUENCE</scope>
    <source>
        <strain evidence="1">G3-2149</strain>
    </source>
</reference>
<dbReference type="InterPro" id="IPR029470">
    <property type="entry name" value="PDDEXK_4"/>
</dbReference>
<dbReference type="AlphaFoldDB" id="A0A9E2L614"/>
<gene>
    <name evidence="1" type="ORF">H9789_03670</name>
</gene>